<dbReference type="Proteomes" id="UP000594688">
    <property type="component" value="Chromosome"/>
</dbReference>
<name>A0A7T0FZ87_9BACT</name>
<protein>
    <submittedName>
        <fullName evidence="1">Uncharacterized protein</fullName>
    </submittedName>
</protein>
<sequence length="221" mass="22957">MTTATERPIPLLDDIPLTAIQSMEHMLDAGFIPTSVAGLDGQVQQRLHRPSHKIHITGILEGETKLDDLATLQEAAASGEEITFAADIVTALDLQKVVVTQFRAVEYAGQPGQMGFELQLAESPPLPPPAELSGFGGLDDFGLGDLGFDTDLMDDLAGLADDIAGAVEGAMDAIEGLQALAGLGDLGFSGDFKPLQDATDNVGTVGKKIGEAGKSLGDLFG</sequence>
<proteinExistence type="predicted"/>
<evidence type="ECO:0000313" key="1">
    <source>
        <dbReference type="EMBL" id="QPJ61310.1"/>
    </source>
</evidence>
<dbReference type="EMBL" id="CP048685">
    <property type="protein sequence ID" value="QPJ61310.1"/>
    <property type="molecule type" value="Genomic_DNA"/>
</dbReference>
<dbReference type="AlphaFoldDB" id="A0A7T0FZ87"/>
<evidence type="ECO:0000313" key="2">
    <source>
        <dbReference type="Proteomes" id="UP000594688"/>
    </source>
</evidence>
<dbReference type="KEGG" id="nli:G3M70_05155"/>
<gene>
    <name evidence="1" type="ORF">G3M70_05155</name>
</gene>
<organism evidence="1 2">
    <name type="scientific">Candidatus Nitronauta litoralis</name>
    <dbReference type="NCBI Taxonomy" id="2705533"/>
    <lineage>
        <taxon>Bacteria</taxon>
        <taxon>Pseudomonadati</taxon>
        <taxon>Nitrospinota/Tectimicrobiota group</taxon>
        <taxon>Nitrospinota</taxon>
        <taxon>Nitrospinia</taxon>
        <taxon>Nitrospinales</taxon>
        <taxon>Nitrospinaceae</taxon>
        <taxon>Candidatus Nitronauta</taxon>
    </lineage>
</organism>
<reference evidence="1 2" key="1">
    <citation type="submission" date="2020-02" db="EMBL/GenBank/DDBJ databases">
        <title>Genomic and physiological characterization of two novel Nitrospinaceae genera.</title>
        <authorList>
            <person name="Mueller A.J."/>
            <person name="Jung M.-Y."/>
            <person name="Strachan C.R."/>
            <person name="Herbold C.W."/>
            <person name="Kirkegaard R.H."/>
            <person name="Daims H."/>
        </authorList>
    </citation>
    <scope>NUCLEOTIDE SEQUENCE [LARGE SCALE GENOMIC DNA]</scope>
    <source>
        <strain evidence="1">EB</strain>
    </source>
</reference>
<accession>A0A7T0FZ87</accession>